<dbReference type="PANTHER" id="PTHR22911:SF103">
    <property type="entry name" value="BLR2811 PROTEIN"/>
    <property type="match status" value="1"/>
</dbReference>
<dbReference type="Pfam" id="PF00892">
    <property type="entry name" value="EamA"/>
    <property type="match status" value="2"/>
</dbReference>
<feature type="transmembrane region" description="Helical" evidence="1">
    <location>
        <begin position="186"/>
        <end position="203"/>
    </location>
</feature>
<keyword evidence="1" id="KW-0812">Transmembrane</keyword>
<comment type="caution">
    <text evidence="3">The sequence shown here is derived from an EMBL/GenBank/DDBJ whole genome shotgun (WGS) entry which is preliminary data.</text>
</comment>
<keyword evidence="1" id="KW-0472">Membrane</keyword>
<organism evidence="3 4">
    <name type="scientific">Nitratireductor basaltis</name>
    <dbReference type="NCBI Taxonomy" id="472175"/>
    <lineage>
        <taxon>Bacteria</taxon>
        <taxon>Pseudomonadati</taxon>
        <taxon>Pseudomonadota</taxon>
        <taxon>Alphaproteobacteria</taxon>
        <taxon>Hyphomicrobiales</taxon>
        <taxon>Phyllobacteriaceae</taxon>
        <taxon>Nitratireductor</taxon>
    </lineage>
</organism>
<dbReference type="InterPro" id="IPR037185">
    <property type="entry name" value="EmrE-like"/>
</dbReference>
<accession>A0A084U8I7</accession>
<protein>
    <recommendedName>
        <fullName evidence="2">EamA domain-containing protein</fullName>
    </recommendedName>
</protein>
<evidence type="ECO:0000313" key="3">
    <source>
        <dbReference type="EMBL" id="KFB09273.1"/>
    </source>
</evidence>
<dbReference type="GO" id="GO:0016020">
    <property type="term" value="C:membrane"/>
    <property type="evidence" value="ECO:0007669"/>
    <property type="project" value="InterPro"/>
</dbReference>
<feature type="domain" description="EamA" evidence="2">
    <location>
        <begin position="15"/>
        <end position="146"/>
    </location>
</feature>
<feature type="domain" description="EamA" evidence="2">
    <location>
        <begin position="156"/>
        <end position="284"/>
    </location>
</feature>
<dbReference type="PANTHER" id="PTHR22911">
    <property type="entry name" value="ACYL-MALONYL CONDENSING ENZYME-RELATED"/>
    <property type="match status" value="1"/>
</dbReference>
<evidence type="ECO:0000256" key="1">
    <source>
        <dbReference type="SAM" id="Phobius"/>
    </source>
</evidence>
<name>A0A084U8I7_9HYPH</name>
<evidence type="ECO:0000259" key="2">
    <source>
        <dbReference type="Pfam" id="PF00892"/>
    </source>
</evidence>
<feature type="transmembrane region" description="Helical" evidence="1">
    <location>
        <begin position="101"/>
        <end position="123"/>
    </location>
</feature>
<dbReference type="AlphaFoldDB" id="A0A084U8I7"/>
<feature type="transmembrane region" description="Helical" evidence="1">
    <location>
        <begin position="268"/>
        <end position="286"/>
    </location>
</feature>
<proteinExistence type="predicted"/>
<feature type="transmembrane region" description="Helical" evidence="1">
    <location>
        <begin position="132"/>
        <end position="150"/>
    </location>
</feature>
<keyword evidence="1" id="KW-1133">Transmembrane helix</keyword>
<keyword evidence="4" id="KW-1185">Reference proteome</keyword>
<sequence>MSLASAEDAGTKIQAITTICVGVFFMVVNDAMAKWLTEDYGALQIYAWRSMMALPIIATMLWATRGRAGFTTASLRTHALRGFFAIAAAWCFFTSLKQLTLAGATSLVFAAPLFITALSVVLLGEKVGWRRWSAVTIGFFGVLVIVRPGGETFQTASIYAVGAAFFYALFMISARWIKREEPMMTMMFYVSLFPLIYCTPVLALDWQPIASEHLLLFLGMAVFGTTGITMIGHAFRLAPAAIVAPFDYTALLWATVLGFMFWGDLPDLWTYVGALIIIASGIYIVLREARAG</sequence>
<dbReference type="OrthoDB" id="7818056at2"/>
<dbReference type="PATRIC" id="fig|472175.3.peg.297"/>
<dbReference type="STRING" id="472175.EL18_00288"/>
<feature type="transmembrane region" description="Helical" evidence="1">
    <location>
        <begin position="75"/>
        <end position="95"/>
    </location>
</feature>
<feature type="transmembrane region" description="Helical" evidence="1">
    <location>
        <begin position="242"/>
        <end position="262"/>
    </location>
</feature>
<feature type="transmembrane region" description="Helical" evidence="1">
    <location>
        <begin position="12"/>
        <end position="33"/>
    </location>
</feature>
<reference evidence="3 4" key="1">
    <citation type="submission" date="2014-05" db="EMBL/GenBank/DDBJ databases">
        <title>Draft Genome Sequence of Nitratireductor basaltis Strain UMTGB225, A Marine Bacterium Isolated from Green Barrel Tunicate.</title>
        <authorList>
            <person name="Gan H.Y."/>
        </authorList>
    </citation>
    <scope>NUCLEOTIDE SEQUENCE [LARGE SCALE GENOMIC DNA]</scope>
    <source>
        <strain evidence="3 4">UMTGB225</strain>
    </source>
</reference>
<feature type="transmembrane region" description="Helical" evidence="1">
    <location>
        <begin position="45"/>
        <end position="63"/>
    </location>
</feature>
<dbReference type="RefSeq" id="WP_036479039.1">
    <property type="nucleotide sequence ID" value="NZ_JMQM01000001.1"/>
</dbReference>
<dbReference type="InterPro" id="IPR000620">
    <property type="entry name" value="EamA_dom"/>
</dbReference>
<feature type="transmembrane region" description="Helical" evidence="1">
    <location>
        <begin position="215"/>
        <end position="235"/>
    </location>
</feature>
<gene>
    <name evidence="3" type="ORF">EL18_00288</name>
</gene>
<feature type="transmembrane region" description="Helical" evidence="1">
    <location>
        <begin position="156"/>
        <end position="174"/>
    </location>
</feature>
<dbReference type="eggNOG" id="COG0697">
    <property type="taxonomic scope" value="Bacteria"/>
</dbReference>
<dbReference type="Proteomes" id="UP000053675">
    <property type="component" value="Unassembled WGS sequence"/>
</dbReference>
<dbReference type="SUPFAM" id="SSF103481">
    <property type="entry name" value="Multidrug resistance efflux transporter EmrE"/>
    <property type="match status" value="2"/>
</dbReference>
<dbReference type="EMBL" id="JMQM01000001">
    <property type="protein sequence ID" value="KFB09273.1"/>
    <property type="molecule type" value="Genomic_DNA"/>
</dbReference>
<evidence type="ECO:0000313" key="4">
    <source>
        <dbReference type="Proteomes" id="UP000053675"/>
    </source>
</evidence>